<dbReference type="Pfam" id="PF09362">
    <property type="entry name" value="DUF1996"/>
    <property type="match status" value="1"/>
</dbReference>
<feature type="chain" id="PRO_5020195630" description="DUF1996 domain-containing protein" evidence="2">
    <location>
        <begin position="19"/>
        <end position="430"/>
    </location>
</feature>
<dbReference type="AlphaFoldDB" id="A0A4Q2DJA3"/>
<evidence type="ECO:0000259" key="3">
    <source>
        <dbReference type="Pfam" id="PF09362"/>
    </source>
</evidence>
<evidence type="ECO:0000313" key="5">
    <source>
        <dbReference type="Proteomes" id="UP000290288"/>
    </source>
</evidence>
<dbReference type="PANTHER" id="PTHR43662:SF3">
    <property type="entry name" value="DOMAIN PROTEIN, PUTATIVE (AFU_ORTHOLOGUE AFUA_6G11970)-RELATED"/>
    <property type="match status" value="1"/>
</dbReference>
<evidence type="ECO:0000313" key="4">
    <source>
        <dbReference type="EMBL" id="RXW19246.1"/>
    </source>
</evidence>
<dbReference type="STRING" id="2316362.A0A4Q2DJA3"/>
<evidence type="ECO:0000256" key="1">
    <source>
        <dbReference type="SAM" id="MobiDB-lite"/>
    </source>
</evidence>
<gene>
    <name evidence="4" type="ORF">EST38_g6614</name>
</gene>
<dbReference type="PANTHER" id="PTHR43662">
    <property type="match status" value="1"/>
</dbReference>
<protein>
    <recommendedName>
        <fullName evidence="3">DUF1996 domain-containing protein</fullName>
    </recommendedName>
</protein>
<organism evidence="4 5">
    <name type="scientific">Candolleomyces aberdarensis</name>
    <dbReference type="NCBI Taxonomy" id="2316362"/>
    <lineage>
        <taxon>Eukaryota</taxon>
        <taxon>Fungi</taxon>
        <taxon>Dikarya</taxon>
        <taxon>Basidiomycota</taxon>
        <taxon>Agaricomycotina</taxon>
        <taxon>Agaricomycetes</taxon>
        <taxon>Agaricomycetidae</taxon>
        <taxon>Agaricales</taxon>
        <taxon>Agaricineae</taxon>
        <taxon>Psathyrellaceae</taxon>
        <taxon>Candolleomyces</taxon>
    </lineage>
</organism>
<feature type="signal peptide" evidence="2">
    <location>
        <begin position="1"/>
        <end position="18"/>
    </location>
</feature>
<dbReference type="InterPro" id="IPR018535">
    <property type="entry name" value="DUF1996"/>
</dbReference>
<evidence type="ECO:0000256" key="2">
    <source>
        <dbReference type="SAM" id="SignalP"/>
    </source>
</evidence>
<name>A0A4Q2DJA3_9AGAR</name>
<dbReference type="EMBL" id="SDEE01000213">
    <property type="protein sequence ID" value="RXW19246.1"/>
    <property type="molecule type" value="Genomic_DNA"/>
</dbReference>
<keyword evidence="5" id="KW-1185">Reference proteome</keyword>
<keyword evidence="2" id="KW-0732">Signal</keyword>
<comment type="caution">
    <text evidence="4">The sequence shown here is derived from an EMBL/GenBank/DDBJ whole genome shotgun (WGS) entry which is preliminary data.</text>
</comment>
<dbReference type="Proteomes" id="UP000290288">
    <property type="component" value="Unassembled WGS sequence"/>
</dbReference>
<proteinExistence type="predicted"/>
<sequence length="430" mass="46684">MQWKSLVAAVLIAPFANALIRFPCSQLVTERSDPLVTPGEVAPHLHQIVGGNAFNFTMDPNFLDPAKASTCTTCRFAEDKSNYWTAVLYFKHPNGSYIRVPQMANHNTGPGIQAGGMTIYYFQPTPPTKNLDVTAFAPGFRMIVGHPMRRADDIPTASPEYRSTSYRCFDTNDPGNSGVPGFPGDSFHLPNKPCAEGIRSNIYFPQCWDGVNLDSPDHSSHVAFPEGPASAGLQIFGTDCPASHPVRLPLLFIEINWDTRPFNDVSLWPKDGTQPFVFSMGDPTGFGQHADYLFGWEGDSLQRAMEVCTGGDGIPWNCPVLTTQDMETMNNCRQPNKVAEVVEDEYIQRLPGCNPLQEGPVSATLHPNDCGAQTTWLAAPTPVTAPPAVVTPPWPVCYDGPNPASNPLAPLCDSKPTKANSAPVVTPAPL</sequence>
<feature type="domain" description="DUF1996" evidence="3">
    <location>
        <begin position="33"/>
        <end position="296"/>
    </location>
</feature>
<accession>A0A4Q2DJA3</accession>
<reference evidence="4 5" key="1">
    <citation type="submission" date="2019-01" db="EMBL/GenBank/DDBJ databases">
        <title>Draft genome sequence of Psathyrella aberdarensis IHI B618.</title>
        <authorList>
            <person name="Buettner E."/>
            <person name="Kellner H."/>
        </authorList>
    </citation>
    <scope>NUCLEOTIDE SEQUENCE [LARGE SCALE GENOMIC DNA]</scope>
    <source>
        <strain evidence="4 5">IHI B618</strain>
    </source>
</reference>
<dbReference type="OrthoDB" id="74764at2759"/>
<feature type="region of interest" description="Disordered" evidence="1">
    <location>
        <begin position="409"/>
        <end position="430"/>
    </location>
</feature>